<feature type="compositionally biased region" description="Basic and acidic residues" evidence="1">
    <location>
        <begin position="184"/>
        <end position="217"/>
    </location>
</feature>
<name>A0A1B3ZEB9_9SPHN</name>
<dbReference type="AlphaFoldDB" id="A0A1B3ZEB9"/>
<dbReference type="STRING" id="1560345.AWL63_19270"/>
<dbReference type="EMBL" id="CP014168">
    <property type="protein sequence ID" value="AOH85770.1"/>
    <property type="molecule type" value="Genomic_DNA"/>
</dbReference>
<dbReference type="KEGG" id="span:AWL63_19270"/>
<dbReference type="OrthoDB" id="9801824at2"/>
<reference evidence="2 3" key="1">
    <citation type="submission" date="2016-01" db="EMBL/GenBank/DDBJ databases">
        <title>Complete genome and mega plasmid sequence of Sphingomonas panacis DCY99 elicits systemic resistance in rice to Xanthomonas oryzae.</title>
        <authorList>
            <person name="Kim Y.J."/>
            <person name="Yang D.C."/>
            <person name="Sing P."/>
        </authorList>
    </citation>
    <scope>NUCLEOTIDE SEQUENCE [LARGE SCALE GENOMIC DNA]</scope>
    <source>
        <strain evidence="2 3">DCY99</strain>
    </source>
</reference>
<proteinExistence type="predicted"/>
<evidence type="ECO:0000313" key="3">
    <source>
        <dbReference type="Proteomes" id="UP000094256"/>
    </source>
</evidence>
<evidence type="ECO:0000256" key="1">
    <source>
        <dbReference type="SAM" id="MobiDB-lite"/>
    </source>
</evidence>
<accession>A0A1B3ZEB9</accession>
<protein>
    <submittedName>
        <fullName evidence="2">Uncharacterized protein</fullName>
    </submittedName>
</protein>
<organism evidence="2 3">
    <name type="scientific">Sphingomonas panacis</name>
    <dbReference type="NCBI Taxonomy" id="1560345"/>
    <lineage>
        <taxon>Bacteria</taxon>
        <taxon>Pseudomonadati</taxon>
        <taxon>Pseudomonadota</taxon>
        <taxon>Alphaproteobacteria</taxon>
        <taxon>Sphingomonadales</taxon>
        <taxon>Sphingomonadaceae</taxon>
        <taxon>Sphingomonas</taxon>
    </lineage>
</organism>
<evidence type="ECO:0000313" key="2">
    <source>
        <dbReference type="EMBL" id="AOH85770.1"/>
    </source>
</evidence>
<keyword evidence="3" id="KW-1185">Reference proteome</keyword>
<dbReference type="Proteomes" id="UP000094256">
    <property type="component" value="Chromosome"/>
</dbReference>
<sequence>MTLLSHLHRRAAARSDPIRYEVIPSDLHELGTVLAENPRQLLAATSEWYRTDPRFHEYRGGQLFRNVFPNLAEEASGPLREIVARGDRDDLAFVLDTLAAYQGAEPIFVICMDVVDRLDAGDDLLGRVSRVLGERGILTGDYGSVEADRAEHAQLAAWLDDPRAKVKAFAKEERRRITQSMAQEQRRATGEIEHMKEDWGESAVKAKPEQDAATRGA</sequence>
<gene>
    <name evidence="2" type="ORF">AWL63_19270</name>
</gene>
<feature type="region of interest" description="Disordered" evidence="1">
    <location>
        <begin position="177"/>
        <end position="217"/>
    </location>
</feature>
<dbReference type="RefSeq" id="WP_069206299.1">
    <property type="nucleotide sequence ID" value="NZ_CP014168.1"/>
</dbReference>